<dbReference type="EMBL" id="AP026801">
    <property type="protein sequence ID" value="BDR56789.1"/>
    <property type="molecule type" value="Genomic_DNA"/>
</dbReference>
<name>A0AAU9CS56_9LACO</name>
<dbReference type="InterPro" id="IPR004553">
    <property type="entry name" value="HMG_CoA_Rdtase_bac-typ"/>
</dbReference>
<dbReference type="GO" id="GO:0140643">
    <property type="term" value="F:hydroxymethylglutaryl-CoA reductase (NADH) activity"/>
    <property type="evidence" value="ECO:0007669"/>
    <property type="project" value="UniProtKB-EC"/>
</dbReference>
<dbReference type="GO" id="GO:0004420">
    <property type="term" value="F:hydroxymethylglutaryl-CoA reductase (NADPH) activity"/>
    <property type="evidence" value="ECO:0007669"/>
    <property type="project" value="InterPro"/>
</dbReference>
<dbReference type="SUPFAM" id="SSF56542">
    <property type="entry name" value="Substrate-binding domain of HMG-CoA reductase"/>
    <property type="match status" value="1"/>
</dbReference>
<keyword evidence="2 3" id="KW-0560">Oxidoreductase</keyword>
<evidence type="ECO:0000313" key="5">
    <source>
        <dbReference type="Proteomes" id="UP001321804"/>
    </source>
</evidence>
<dbReference type="PROSITE" id="PS01192">
    <property type="entry name" value="HMG_COA_REDUCTASE_3"/>
    <property type="match status" value="1"/>
</dbReference>
<dbReference type="EC" id="1.1.1.88" evidence="3"/>
<organism evidence="4 5">
    <name type="scientific">Xylocopilactobacillus apis</name>
    <dbReference type="NCBI Taxonomy" id="2932183"/>
    <lineage>
        <taxon>Bacteria</taxon>
        <taxon>Bacillati</taxon>
        <taxon>Bacillota</taxon>
        <taxon>Bacilli</taxon>
        <taxon>Lactobacillales</taxon>
        <taxon>Lactobacillaceae</taxon>
        <taxon>Xylocopilactobacillus</taxon>
    </lineage>
</organism>
<dbReference type="Gene3D" id="1.10.8.660">
    <property type="match status" value="1"/>
</dbReference>
<dbReference type="RefSeq" id="WP_317695267.1">
    <property type="nucleotide sequence ID" value="NZ_AP026801.1"/>
</dbReference>
<dbReference type="AlphaFoldDB" id="A0AAU9CS56"/>
<evidence type="ECO:0000256" key="2">
    <source>
        <dbReference type="ARBA" id="ARBA00023002"/>
    </source>
</evidence>
<gene>
    <name evidence="4" type="ORF">KIMC2_13510</name>
</gene>
<dbReference type="InterPro" id="IPR023076">
    <property type="entry name" value="HMG_CoA_Rdtase_CS"/>
</dbReference>
<dbReference type="GO" id="GO:0015936">
    <property type="term" value="P:coenzyme A metabolic process"/>
    <property type="evidence" value="ECO:0007669"/>
    <property type="project" value="InterPro"/>
</dbReference>
<dbReference type="InterPro" id="IPR009029">
    <property type="entry name" value="HMG_CoA_Rdtase_sub-bd_dom_sf"/>
</dbReference>
<dbReference type="PANTHER" id="PTHR10572:SF24">
    <property type="entry name" value="3-HYDROXY-3-METHYLGLUTARYL-COENZYME A REDUCTASE"/>
    <property type="match status" value="1"/>
</dbReference>
<dbReference type="Gene3D" id="3.90.770.10">
    <property type="entry name" value="3-hydroxy-3-methylglutaryl-coenzyme A Reductase, Chain A, domain 2"/>
    <property type="match status" value="2"/>
</dbReference>
<dbReference type="Proteomes" id="UP001321804">
    <property type="component" value="Chromosome"/>
</dbReference>
<dbReference type="PANTHER" id="PTHR10572">
    <property type="entry name" value="3-HYDROXY-3-METHYLGLUTARYL-COENZYME A REDUCTASE"/>
    <property type="match status" value="1"/>
</dbReference>
<dbReference type="KEGG" id="xak:KIMC2_13510"/>
<reference evidence="4 5" key="1">
    <citation type="journal article" date="2023" name="Microbiol. Spectr.">
        <title>Symbiosis of Carpenter Bees with Uncharacterized Lactic Acid Bacteria Showing NAD Auxotrophy.</title>
        <authorList>
            <person name="Kawasaki S."/>
            <person name="Ozawa K."/>
            <person name="Mori T."/>
            <person name="Yamamoto A."/>
            <person name="Ito M."/>
            <person name="Ohkuma M."/>
            <person name="Sakamoto M."/>
            <person name="Matsutani M."/>
        </authorList>
    </citation>
    <scope>NUCLEOTIDE SEQUENCE [LARGE SCALE GENOMIC DNA]</scope>
    <source>
        <strain evidence="4 5">KimC2</strain>
    </source>
</reference>
<keyword evidence="3" id="KW-0520">NAD</keyword>
<dbReference type="InterPro" id="IPR023074">
    <property type="entry name" value="HMG_CoA_Rdtase_cat_sf"/>
</dbReference>
<keyword evidence="5" id="KW-1185">Reference proteome</keyword>
<dbReference type="PROSITE" id="PS50065">
    <property type="entry name" value="HMG_COA_REDUCTASE_4"/>
    <property type="match status" value="1"/>
</dbReference>
<dbReference type="SUPFAM" id="SSF55035">
    <property type="entry name" value="NAD-binding domain of HMG-CoA reductase"/>
    <property type="match status" value="1"/>
</dbReference>
<dbReference type="Pfam" id="PF00368">
    <property type="entry name" value="HMG-CoA_red"/>
    <property type="match status" value="1"/>
</dbReference>
<dbReference type="NCBIfam" id="TIGR00532">
    <property type="entry name" value="HMG_CoA_R_NAD"/>
    <property type="match status" value="1"/>
</dbReference>
<comment type="similarity">
    <text evidence="1 3">Belongs to the HMG-CoA reductase family.</text>
</comment>
<evidence type="ECO:0000256" key="3">
    <source>
        <dbReference type="RuleBase" id="RU361219"/>
    </source>
</evidence>
<comment type="pathway">
    <text evidence="3">Metabolic intermediate metabolism; (R)-mevalonate degradation; (S)-3-hydroxy-3-methylglutaryl-CoA from (R)-mevalonate: step 1/1.</text>
</comment>
<dbReference type="PRINTS" id="PR00071">
    <property type="entry name" value="HMGCOARDTASE"/>
</dbReference>
<protein>
    <recommendedName>
        <fullName evidence="3">3-hydroxy-3-methylglutaryl coenzyme A reductase</fullName>
        <shortName evidence="3">HMG-CoA reductase</shortName>
        <ecNumber evidence="3">1.1.1.88</ecNumber>
    </recommendedName>
</protein>
<evidence type="ECO:0000256" key="1">
    <source>
        <dbReference type="ARBA" id="ARBA00007661"/>
    </source>
</evidence>
<accession>A0AAU9CS56</accession>
<sequence>MKKFYELARLERVKELLNSKQITHDLADRLVDAANLTDQELEIFTENSINQFHIPIGLVHGLKVNGESYEIPIATYEPSVVAALNKATHFVNEDKGIVVTGTKLPTTGQIFVTYQGEAEAIKSDIISKKDLLIAKGNEAVSHLIKRGGGIKQLTFDFEQEIMICTVQVDTKEAMGANLVDTIVEKIAPLVAKIINGDVISAILSNLPIGEPFKARANVPVSLIGIEAAEKLVQLSTISSFNEARSVTNNKGVMNGLIGAVIATGNDDRAVSSAMYSYHSKPLNRSFTNWIIKDQELIGEFVGYLPLGTVGGAISTHPDAKKCLSLLNVQDSTELAHVLMAVGLASNFSALYALVTDGIQKGHMRLQAKSIAKSVGVRDQDLSSVVDEMVKRKSFDTITVQKILKERRDK</sequence>
<proteinExistence type="inferred from homology"/>
<evidence type="ECO:0000313" key="4">
    <source>
        <dbReference type="EMBL" id="BDR56789.1"/>
    </source>
</evidence>
<comment type="catalytic activity">
    <reaction evidence="3">
        <text>(R)-mevalonate + 2 NAD(+) + CoA = (3S)-3-hydroxy-3-methylglutaryl-CoA + 2 NADH + 2 H(+)</text>
        <dbReference type="Rhea" id="RHEA:14833"/>
        <dbReference type="ChEBI" id="CHEBI:15378"/>
        <dbReference type="ChEBI" id="CHEBI:36464"/>
        <dbReference type="ChEBI" id="CHEBI:43074"/>
        <dbReference type="ChEBI" id="CHEBI:57287"/>
        <dbReference type="ChEBI" id="CHEBI:57540"/>
        <dbReference type="ChEBI" id="CHEBI:57945"/>
        <dbReference type="EC" id="1.1.1.88"/>
    </reaction>
</comment>
<dbReference type="InterPro" id="IPR009023">
    <property type="entry name" value="HMG_CoA_Rdtase_NAD(P)-bd_sf"/>
</dbReference>
<dbReference type="InterPro" id="IPR002202">
    <property type="entry name" value="HMG_CoA_Rdtase"/>
</dbReference>